<keyword evidence="5" id="KW-0028">Amino-acid biosynthesis</keyword>
<comment type="similarity">
    <text evidence="5">Belongs to the methylthioribose kinase family.</text>
</comment>
<gene>
    <name evidence="5 7" type="primary">mtnK</name>
    <name evidence="7" type="ORF">KQY15_17770</name>
</gene>
<dbReference type="EMBL" id="JAHRID010000010">
    <property type="protein sequence ID" value="MBV2130950.1"/>
    <property type="molecule type" value="Genomic_DNA"/>
</dbReference>
<feature type="binding site" evidence="5">
    <location>
        <position position="56"/>
    </location>
    <ligand>
        <name>ATP</name>
        <dbReference type="ChEBI" id="CHEBI:30616"/>
    </ligand>
</feature>
<comment type="caution">
    <text evidence="7">The sequence shown here is derived from an EMBL/GenBank/DDBJ whole genome shotgun (WGS) entry which is preliminary data.</text>
</comment>
<feature type="binding site" evidence="5">
    <location>
        <begin position="110"/>
        <end position="112"/>
    </location>
    <ligand>
        <name>ATP</name>
        <dbReference type="ChEBI" id="CHEBI:30616"/>
    </ligand>
</feature>
<dbReference type="PANTHER" id="PTHR34273:SF2">
    <property type="entry name" value="METHYLTHIORIBOSE KINASE"/>
    <property type="match status" value="1"/>
</dbReference>
<organism evidence="7 8">
    <name type="scientific">Arsukibacterium indicum</name>
    <dbReference type="NCBI Taxonomy" id="2848612"/>
    <lineage>
        <taxon>Bacteria</taxon>
        <taxon>Pseudomonadati</taxon>
        <taxon>Pseudomonadota</taxon>
        <taxon>Gammaproteobacteria</taxon>
        <taxon>Chromatiales</taxon>
        <taxon>Chromatiaceae</taxon>
        <taxon>Arsukibacterium</taxon>
    </lineage>
</organism>
<comment type="function">
    <text evidence="5">Catalyzes the phosphorylation of methylthioribose into methylthioribose-1-phosphate.</text>
</comment>
<evidence type="ECO:0000313" key="8">
    <source>
        <dbReference type="Proteomes" id="UP000704611"/>
    </source>
</evidence>
<feature type="domain" description="Aminoglycoside phosphotransferase" evidence="6">
    <location>
        <begin position="185"/>
        <end position="294"/>
    </location>
</feature>
<evidence type="ECO:0000256" key="5">
    <source>
        <dbReference type="HAMAP-Rule" id="MF_01683"/>
    </source>
</evidence>
<sequence>MSEYKTFNADDAIAFADEHSELFGEHSELSAKEFGDGNLNLVFRVENDKGTSLIVKQALPYARCVGESWPLTTDRARIEAEVLKMHRRFCPEHTVEVRHFDPVACAILMEDLKAFRILRTELNAGKKFNHLAPQMAKYMANTLFYTSDFVLSSENKKAEVARFLNPELCLITEDLFFTDPYCNHERNNIEPSILANAKPLWHDEALKAEVAALKADFLSKPQALLHGDLHSGSIFIDEETCKVIDAEFGFFGPVGFDVGSLLGNLLLNYLACPGLHDNQDSSEQQAYLLEQAEQLWQEFSEVFTELMARETQDPALENSLYQQRFLQQVFRDTAGYAGCELIRRIVGLAHVADMDSIDDAGKRAECQRNGLKLGRELIMQRNDLGNISQLLNLVRYQQAGTAN</sequence>
<dbReference type="EC" id="2.7.1.100" evidence="5"/>
<comment type="pathway">
    <text evidence="5">Amino-acid biosynthesis; L-methionine biosynthesis via salvage pathway; S-methyl-5-thio-alpha-D-ribose 1-phosphate from S-methyl-5'-thioadenosine (hydrolase route): step 2/2.</text>
</comment>
<accession>A0ABS6MQU8</accession>
<feature type="binding site" evidence="5">
    <location>
        <position position="228"/>
    </location>
    <ligand>
        <name>substrate</name>
    </ligand>
</feature>
<keyword evidence="5" id="KW-0486">Methionine biosynthesis</keyword>
<dbReference type="GO" id="GO:0046522">
    <property type="term" value="F:S-methyl-5-thioribose kinase activity"/>
    <property type="evidence" value="ECO:0007669"/>
    <property type="project" value="UniProtKB-EC"/>
</dbReference>
<comment type="catalytic activity">
    <reaction evidence="5">
        <text>5-(methylsulfanyl)-D-ribose + ATP = 5-(methylsulfanyl)-alpha-D-ribose 1-phosphate + ADP + H(+)</text>
        <dbReference type="Rhea" id="RHEA:22312"/>
        <dbReference type="ChEBI" id="CHEBI:15378"/>
        <dbReference type="ChEBI" id="CHEBI:30616"/>
        <dbReference type="ChEBI" id="CHEBI:58533"/>
        <dbReference type="ChEBI" id="CHEBI:78440"/>
        <dbReference type="ChEBI" id="CHEBI:456216"/>
        <dbReference type="EC" id="2.7.1.100"/>
    </reaction>
</comment>
<protein>
    <recommendedName>
        <fullName evidence="5">Methylthioribose kinase</fullName>
        <shortName evidence="5">MTR kinase</shortName>
        <ecNumber evidence="5">2.7.1.100</ecNumber>
    </recommendedName>
</protein>
<keyword evidence="4 5" id="KW-0067">ATP-binding</keyword>
<evidence type="ECO:0000256" key="3">
    <source>
        <dbReference type="ARBA" id="ARBA00022777"/>
    </source>
</evidence>
<evidence type="ECO:0000256" key="4">
    <source>
        <dbReference type="ARBA" id="ARBA00022840"/>
    </source>
</evidence>
<name>A0ABS6MQU8_9GAMM</name>
<keyword evidence="3 5" id="KW-0418">Kinase</keyword>
<feature type="binding site" evidence="5">
    <location>
        <position position="40"/>
    </location>
    <ligand>
        <name>ATP</name>
        <dbReference type="ChEBI" id="CHEBI:30616"/>
    </ligand>
</feature>
<keyword evidence="1 5" id="KW-0808">Transferase</keyword>
<evidence type="ECO:0000256" key="2">
    <source>
        <dbReference type="ARBA" id="ARBA00022741"/>
    </source>
</evidence>
<dbReference type="HAMAP" id="MF_01683">
    <property type="entry name" value="Salvage_MtnK"/>
    <property type="match status" value="1"/>
</dbReference>
<dbReference type="Proteomes" id="UP000704611">
    <property type="component" value="Unassembled WGS sequence"/>
</dbReference>
<keyword evidence="8" id="KW-1185">Reference proteome</keyword>
<feature type="binding site" evidence="5">
    <location>
        <begin position="245"/>
        <end position="247"/>
    </location>
    <ligand>
        <name>ATP</name>
        <dbReference type="ChEBI" id="CHEBI:30616"/>
    </ligand>
</feature>
<dbReference type="RefSeq" id="WP_217671260.1">
    <property type="nucleotide sequence ID" value="NZ_JAHRID010000010.1"/>
</dbReference>
<evidence type="ECO:0000313" key="7">
    <source>
        <dbReference type="EMBL" id="MBV2130950.1"/>
    </source>
</evidence>
<dbReference type="PIRSF" id="PIRSF031134">
    <property type="entry name" value="MTRK"/>
    <property type="match status" value="1"/>
</dbReference>
<comment type="subunit">
    <text evidence="5">Homodimer.</text>
</comment>
<evidence type="ECO:0000256" key="1">
    <source>
        <dbReference type="ARBA" id="ARBA00022679"/>
    </source>
</evidence>
<dbReference type="NCBIfam" id="TIGR01767">
    <property type="entry name" value="MTRK"/>
    <property type="match status" value="1"/>
</dbReference>
<keyword evidence="2 5" id="KW-0547">Nucleotide-binding</keyword>
<dbReference type="Pfam" id="PF01636">
    <property type="entry name" value="APH"/>
    <property type="match status" value="1"/>
</dbReference>
<feature type="binding site" evidence="5">
    <location>
        <position position="343"/>
    </location>
    <ligand>
        <name>substrate</name>
    </ligand>
</feature>
<dbReference type="PANTHER" id="PTHR34273">
    <property type="entry name" value="METHYLTHIORIBOSE KINASE"/>
    <property type="match status" value="1"/>
</dbReference>
<evidence type="ECO:0000259" key="6">
    <source>
        <dbReference type="Pfam" id="PF01636"/>
    </source>
</evidence>
<proteinExistence type="inferred from homology"/>
<dbReference type="InterPro" id="IPR009212">
    <property type="entry name" value="Methylthioribose_kinase"/>
</dbReference>
<dbReference type="InterPro" id="IPR002575">
    <property type="entry name" value="Aminoglycoside_PTrfase"/>
</dbReference>
<reference evidence="7 8" key="1">
    <citation type="submission" date="2021-06" db="EMBL/GenBank/DDBJ databases">
        <title>Rheinheimera indica sp. nov., isolated from deep-sea sediment.</title>
        <authorList>
            <person name="Wang Z."/>
            <person name="Zhang X.-Y."/>
        </authorList>
    </citation>
    <scope>NUCLEOTIDE SEQUENCE [LARGE SCALE GENOMIC DNA]</scope>
    <source>
        <strain evidence="7 8">SM2107</strain>
    </source>
</reference>